<name>A0A6A4QVD8_LUPAL</name>
<gene>
    <name evidence="2" type="ORF">Lalb_Chr03g0042271</name>
</gene>
<dbReference type="EMBL" id="WOCE01000003">
    <property type="protein sequence ID" value="KAE9618071.1"/>
    <property type="molecule type" value="Genomic_DNA"/>
</dbReference>
<organism evidence="2 3">
    <name type="scientific">Lupinus albus</name>
    <name type="common">White lupine</name>
    <name type="synonym">Lupinus termis</name>
    <dbReference type="NCBI Taxonomy" id="3870"/>
    <lineage>
        <taxon>Eukaryota</taxon>
        <taxon>Viridiplantae</taxon>
        <taxon>Streptophyta</taxon>
        <taxon>Embryophyta</taxon>
        <taxon>Tracheophyta</taxon>
        <taxon>Spermatophyta</taxon>
        <taxon>Magnoliopsida</taxon>
        <taxon>eudicotyledons</taxon>
        <taxon>Gunneridae</taxon>
        <taxon>Pentapetalae</taxon>
        <taxon>rosids</taxon>
        <taxon>fabids</taxon>
        <taxon>Fabales</taxon>
        <taxon>Fabaceae</taxon>
        <taxon>Papilionoideae</taxon>
        <taxon>50 kb inversion clade</taxon>
        <taxon>genistoids sensu lato</taxon>
        <taxon>core genistoids</taxon>
        <taxon>Genisteae</taxon>
        <taxon>Lupinus</taxon>
    </lineage>
</organism>
<evidence type="ECO:0000313" key="2">
    <source>
        <dbReference type="EMBL" id="KAE9618071.1"/>
    </source>
</evidence>
<accession>A0A6A4QVD8</accession>
<dbReference type="AlphaFoldDB" id="A0A6A4QVD8"/>
<evidence type="ECO:0000313" key="3">
    <source>
        <dbReference type="Proteomes" id="UP000447434"/>
    </source>
</evidence>
<comment type="caution">
    <text evidence="2">The sequence shown here is derived from an EMBL/GenBank/DDBJ whole genome shotgun (WGS) entry which is preliminary data.</text>
</comment>
<feature type="region of interest" description="Disordered" evidence="1">
    <location>
        <begin position="9"/>
        <end position="44"/>
    </location>
</feature>
<protein>
    <submittedName>
        <fullName evidence="2">Uncharacterized protein</fullName>
    </submittedName>
</protein>
<proteinExistence type="predicted"/>
<reference evidence="3" key="1">
    <citation type="journal article" date="2020" name="Nat. Commun.">
        <title>Genome sequence of the cluster root forming white lupin.</title>
        <authorList>
            <person name="Hufnagel B."/>
            <person name="Marques A."/>
            <person name="Soriano A."/>
            <person name="Marques L."/>
            <person name="Divol F."/>
            <person name="Doumas P."/>
            <person name="Sallet E."/>
            <person name="Mancinotti D."/>
            <person name="Carrere S."/>
            <person name="Marande W."/>
            <person name="Arribat S."/>
            <person name="Keller J."/>
            <person name="Huneau C."/>
            <person name="Blein T."/>
            <person name="Aime D."/>
            <person name="Laguerre M."/>
            <person name="Taylor J."/>
            <person name="Schubert V."/>
            <person name="Nelson M."/>
            <person name="Geu-Flores F."/>
            <person name="Crespi M."/>
            <person name="Gallardo-Guerrero K."/>
            <person name="Delaux P.-M."/>
            <person name="Salse J."/>
            <person name="Berges H."/>
            <person name="Guyot R."/>
            <person name="Gouzy J."/>
            <person name="Peret B."/>
        </authorList>
    </citation>
    <scope>NUCLEOTIDE SEQUENCE [LARGE SCALE GENOMIC DNA]</scope>
    <source>
        <strain evidence="3">cv. Amiga</strain>
    </source>
</reference>
<keyword evidence="3" id="KW-1185">Reference proteome</keyword>
<evidence type="ECO:0000256" key="1">
    <source>
        <dbReference type="SAM" id="MobiDB-lite"/>
    </source>
</evidence>
<feature type="compositionally biased region" description="Basic residues" evidence="1">
    <location>
        <begin position="10"/>
        <end position="20"/>
    </location>
</feature>
<sequence>MLFVIARIMGKQRKNKKKKSRGDLKHTRAEKVVADEDQSMSFQSNSHEKLQIEVQVSDNDYNQALEVVPLSIYRPIQLDVTTTSYTVSSYIYIYMQIPHY</sequence>
<feature type="compositionally biased region" description="Basic and acidic residues" evidence="1">
    <location>
        <begin position="21"/>
        <end position="34"/>
    </location>
</feature>
<dbReference type="Proteomes" id="UP000447434">
    <property type="component" value="Chromosome 3"/>
</dbReference>